<name>A0A8A3PHB7_9HELO</name>
<dbReference type="PANTHER" id="PTHR39730:SF1">
    <property type="entry name" value="ENDOGLUCANASE 1"/>
    <property type="match status" value="1"/>
</dbReference>
<feature type="signal peptide" evidence="11">
    <location>
        <begin position="1"/>
        <end position="20"/>
    </location>
</feature>
<dbReference type="InterPro" id="IPR036908">
    <property type="entry name" value="RlpA-like_sf"/>
</dbReference>
<feature type="region of interest" description="Disordered" evidence="10">
    <location>
        <begin position="225"/>
        <end position="306"/>
    </location>
</feature>
<evidence type="ECO:0000256" key="8">
    <source>
        <dbReference type="ARBA" id="ARBA00023326"/>
    </source>
</evidence>
<feature type="chain" id="PRO_5032924426" description="Cellulase" evidence="11">
    <location>
        <begin position="21"/>
        <end position="306"/>
    </location>
</feature>
<gene>
    <name evidence="13" type="ORF">DSL72_006027</name>
</gene>
<evidence type="ECO:0000256" key="10">
    <source>
        <dbReference type="SAM" id="MobiDB-lite"/>
    </source>
</evidence>
<evidence type="ECO:0000313" key="13">
    <source>
        <dbReference type="EMBL" id="QSZ34435.1"/>
    </source>
</evidence>
<dbReference type="EC" id="3.2.1.4" evidence="3 9"/>
<keyword evidence="5" id="KW-0136">Cellulose degradation</keyword>
<dbReference type="Pfam" id="PF02015">
    <property type="entry name" value="Glyco_hydro_45"/>
    <property type="match status" value="1"/>
</dbReference>
<sequence length="306" mass="30819">MQVPMKALIALLPFFLQVNAAASGSGTTTRYWDCCKASCSWPGKAALAPGSSPVGSCGVKGPLSDPTGMAVSGCNGGPSYMCADQTPWAVTDDMAYGYAAVNIAGGSESSWCCACYELTFTSTSIAGKKMIVQATNTGGDLAGNQFDIAMPGGGVGLFNGCTSQFGAPSSGWGSQYGGLKSSSACSSLPSALQSGCNFRFGWFEGADNPTVTYKQVQCPAALTKGTGCKRADDSGMPLPDGGVGSGTAPNPPSKTPSPPSQTPSPPPKNPSAPTKNPTKTPSAPASTPTPTGTPDDDDDTCDADDE</sequence>
<feature type="compositionally biased region" description="Low complexity" evidence="10">
    <location>
        <begin position="271"/>
        <end position="293"/>
    </location>
</feature>
<keyword evidence="6" id="KW-0119">Carbohydrate metabolism</keyword>
<dbReference type="EMBL" id="CP063408">
    <property type="protein sequence ID" value="QSZ34435.1"/>
    <property type="molecule type" value="Genomic_DNA"/>
</dbReference>
<dbReference type="GO" id="GO:0030245">
    <property type="term" value="P:cellulose catabolic process"/>
    <property type="evidence" value="ECO:0007669"/>
    <property type="project" value="UniProtKB-KW"/>
</dbReference>
<accession>A0A8A3PHB7</accession>
<evidence type="ECO:0000259" key="12">
    <source>
        <dbReference type="PROSITE" id="PS01140"/>
    </source>
</evidence>
<comment type="similarity">
    <text evidence="2">Belongs to the glycosyl hydrolase 45 (cellulase K) family.</text>
</comment>
<dbReference type="InterPro" id="IPR052288">
    <property type="entry name" value="GH45_Enzymes"/>
</dbReference>
<dbReference type="Gene3D" id="2.40.40.10">
    <property type="entry name" value="RlpA-like domain"/>
    <property type="match status" value="1"/>
</dbReference>
<feature type="domain" description="Glycosyl hydrolases family 45 active site" evidence="12">
    <location>
        <begin position="28"/>
        <end position="39"/>
    </location>
</feature>
<keyword evidence="8" id="KW-0624">Polysaccharide degradation</keyword>
<evidence type="ECO:0000256" key="5">
    <source>
        <dbReference type="ARBA" id="ARBA00023001"/>
    </source>
</evidence>
<evidence type="ECO:0000256" key="1">
    <source>
        <dbReference type="ARBA" id="ARBA00000966"/>
    </source>
</evidence>
<evidence type="ECO:0000256" key="7">
    <source>
        <dbReference type="ARBA" id="ARBA00023295"/>
    </source>
</evidence>
<feature type="active site" description="Nucleophile" evidence="9">
    <location>
        <position position="33"/>
    </location>
</feature>
<evidence type="ECO:0000256" key="6">
    <source>
        <dbReference type="ARBA" id="ARBA00023277"/>
    </source>
</evidence>
<dbReference type="AlphaFoldDB" id="A0A8A3PHB7"/>
<feature type="compositionally biased region" description="Pro residues" evidence="10">
    <location>
        <begin position="249"/>
        <end position="270"/>
    </location>
</feature>
<dbReference type="PANTHER" id="PTHR39730">
    <property type="entry name" value="ENDOGLUCANASE 1"/>
    <property type="match status" value="1"/>
</dbReference>
<keyword evidence="11" id="KW-0732">Signal</keyword>
<reference evidence="13" key="1">
    <citation type="submission" date="2020-10" db="EMBL/GenBank/DDBJ databases">
        <title>Genome Sequence of Monilinia vaccinii-corymbosi Sheds Light on Mummy Berry Disease Infection of Blueberry and Mating Type.</title>
        <authorList>
            <person name="Yow A.G."/>
            <person name="Zhang Y."/>
            <person name="Bansal K."/>
            <person name="Eacker S.M."/>
            <person name="Sullivan S."/>
            <person name="Liachko I."/>
            <person name="Cubeta M.A."/>
            <person name="Rollins J.A."/>
            <person name="Ashrafi H."/>
        </authorList>
    </citation>
    <scope>NUCLEOTIDE SEQUENCE</scope>
    <source>
        <strain evidence="13">RL-1</strain>
    </source>
</reference>
<dbReference type="GO" id="GO:0008810">
    <property type="term" value="F:cellulase activity"/>
    <property type="evidence" value="ECO:0007669"/>
    <property type="project" value="UniProtKB-EC"/>
</dbReference>
<keyword evidence="7" id="KW-0326">Glycosidase</keyword>
<evidence type="ECO:0000256" key="3">
    <source>
        <dbReference type="ARBA" id="ARBA00012601"/>
    </source>
</evidence>
<keyword evidence="4" id="KW-0378">Hydrolase</keyword>
<dbReference type="PROSITE" id="PS01140">
    <property type="entry name" value="GLYCOSYL_HYDROL_F45"/>
    <property type="match status" value="1"/>
</dbReference>
<evidence type="ECO:0000256" key="2">
    <source>
        <dbReference type="ARBA" id="ARBA00007793"/>
    </source>
</evidence>
<keyword evidence="14" id="KW-1185">Reference proteome</keyword>
<dbReference type="SUPFAM" id="SSF50685">
    <property type="entry name" value="Barwin-like endoglucanases"/>
    <property type="match status" value="1"/>
</dbReference>
<dbReference type="InterPro" id="IPR000334">
    <property type="entry name" value="Glyco_hydro_45"/>
</dbReference>
<proteinExistence type="inferred from homology"/>
<evidence type="ECO:0000256" key="11">
    <source>
        <dbReference type="SAM" id="SignalP"/>
    </source>
</evidence>
<evidence type="ECO:0000256" key="9">
    <source>
        <dbReference type="PROSITE-ProRule" id="PRU10069"/>
    </source>
</evidence>
<evidence type="ECO:0000256" key="4">
    <source>
        <dbReference type="ARBA" id="ARBA00022801"/>
    </source>
</evidence>
<dbReference type="OrthoDB" id="10035502at2759"/>
<comment type="catalytic activity">
    <reaction evidence="1 9">
        <text>Endohydrolysis of (1-&gt;4)-beta-D-glucosidic linkages in cellulose, lichenin and cereal beta-D-glucans.</text>
        <dbReference type="EC" id="3.2.1.4"/>
    </reaction>
</comment>
<dbReference type="Proteomes" id="UP000672032">
    <property type="component" value="Chromosome 4"/>
</dbReference>
<feature type="compositionally biased region" description="Acidic residues" evidence="10">
    <location>
        <begin position="294"/>
        <end position="306"/>
    </location>
</feature>
<protein>
    <recommendedName>
        <fullName evidence="3 9">Cellulase</fullName>
        <ecNumber evidence="3 9">3.2.1.4</ecNumber>
    </recommendedName>
</protein>
<organism evidence="13 14">
    <name type="scientific">Monilinia vaccinii-corymbosi</name>
    <dbReference type="NCBI Taxonomy" id="61207"/>
    <lineage>
        <taxon>Eukaryota</taxon>
        <taxon>Fungi</taxon>
        <taxon>Dikarya</taxon>
        <taxon>Ascomycota</taxon>
        <taxon>Pezizomycotina</taxon>
        <taxon>Leotiomycetes</taxon>
        <taxon>Helotiales</taxon>
        <taxon>Sclerotiniaceae</taxon>
        <taxon>Monilinia</taxon>
    </lineage>
</organism>
<evidence type="ECO:0000313" key="14">
    <source>
        <dbReference type="Proteomes" id="UP000672032"/>
    </source>
</evidence>